<evidence type="ECO:0000259" key="3">
    <source>
        <dbReference type="Pfam" id="PF03972"/>
    </source>
</evidence>
<keyword evidence="6" id="KW-1185">Reference proteome</keyword>
<dbReference type="InterPro" id="IPR045336">
    <property type="entry name" value="MmgE_PrpD_N"/>
</dbReference>
<dbReference type="SUPFAM" id="SSF103378">
    <property type="entry name" value="2-methylcitrate dehydratase PrpD"/>
    <property type="match status" value="1"/>
</dbReference>
<dbReference type="InterPro" id="IPR042183">
    <property type="entry name" value="MmgE/PrpD_sf_1"/>
</dbReference>
<dbReference type="InterPro" id="IPR036148">
    <property type="entry name" value="MmgE/PrpD_sf"/>
</dbReference>
<sequence>MAAGAEDDEGRRAMTVPDTEAAPGATIAQTLAAFTVRTQLADIAPLALEHAKMSLASTIASASMGYRIPSAEIIRRLETGDAGAPQATLWFDGARLPVARAARVNAVASDAAASDDSDLRSIAHIGTIISTAALALAEWLNRPGRDVLAAMVLGYEVAGRMDESMTPGRMQRGFHGSVSTVFGAAVSAGRLLGLDEQAMTHAIALSATSIGGMALAADTSCSREYHAGMAAMAGIQAALAAGAGFQGDPRILEAPRGFLQAMGGQAADDIVRDLGASWDIVTDMAIKLMPGAHPFHAVAEAAATAAREHDVDPSRVRSIVVSAAVQHTTFGGAAHPRNLVEAAHSVAYFVAASVVDRGFGWDNLSPEKMADPRIAALQDKVRYASEPPPLPDRFPHRHGGSVAIHMDDGSVHQATCRAARGAGSRGIEWADVEDKYRQLAPRAGLDAGRVAQTWSMIRDLDHLDDVSLLVRGLMLR</sequence>
<dbReference type="KEGG" id="bgv:CAL12_27190"/>
<dbReference type="EMBL" id="CP021108">
    <property type="protein sequence ID" value="ARP84136.1"/>
    <property type="molecule type" value="Genomic_DNA"/>
</dbReference>
<dbReference type="PANTHER" id="PTHR16943">
    <property type="entry name" value="2-METHYLCITRATE DEHYDRATASE-RELATED"/>
    <property type="match status" value="1"/>
</dbReference>
<gene>
    <name evidence="5" type="ORF">CAL12_27190</name>
</gene>
<feature type="domain" description="MmgE/PrpD N-terminal" evidence="3">
    <location>
        <begin position="29"/>
        <end position="265"/>
    </location>
</feature>
<name>A0A1W6YSQ8_9BORD</name>
<evidence type="ECO:0000313" key="6">
    <source>
        <dbReference type="Proteomes" id="UP000194151"/>
    </source>
</evidence>
<feature type="region of interest" description="Disordered" evidence="2">
    <location>
        <begin position="1"/>
        <end position="21"/>
    </location>
</feature>
<protein>
    <recommendedName>
        <fullName evidence="7">2-methylcitrate dehydratase</fullName>
    </recommendedName>
</protein>
<comment type="similarity">
    <text evidence="1">Belongs to the PrpD family.</text>
</comment>
<feature type="domain" description="MmgE/PrpD C-terminal" evidence="4">
    <location>
        <begin position="295"/>
        <end position="443"/>
    </location>
</feature>
<dbReference type="STRING" id="1416806.CAL12_27190"/>
<evidence type="ECO:0000256" key="1">
    <source>
        <dbReference type="ARBA" id="ARBA00006174"/>
    </source>
</evidence>
<dbReference type="Pfam" id="PF03972">
    <property type="entry name" value="MmgE_PrpD_N"/>
    <property type="match status" value="1"/>
</dbReference>
<evidence type="ECO:0000313" key="5">
    <source>
        <dbReference type="EMBL" id="ARP84136.1"/>
    </source>
</evidence>
<dbReference type="Gene3D" id="3.30.1330.120">
    <property type="entry name" value="2-methylcitrate dehydratase PrpD"/>
    <property type="match status" value="1"/>
</dbReference>
<evidence type="ECO:0000259" key="4">
    <source>
        <dbReference type="Pfam" id="PF19305"/>
    </source>
</evidence>
<dbReference type="InterPro" id="IPR005656">
    <property type="entry name" value="MmgE_PrpD"/>
</dbReference>
<organism evidence="5 6">
    <name type="scientific">Bordetella genomosp. 8</name>
    <dbReference type="NCBI Taxonomy" id="1416806"/>
    <lineage>
        <taxon>Bacteria</taxon>
        <taxon>Pseudomonadati</taxon>
        <taxon>Pseudomonadota</taxon>
        <taxon>Betaproteobacteria</taxon>
        <taxon>Burkholderiales</taxon>
        <taxon>Alcaligenaceae</taxon>
        <taxon>Bordetella</taxon>
    </lineage>
</organism>
<dbReference type="AlphaFoldDB" id="A0A1W6YSQ8"/>
<reference evidence="5 6" key="1">
    <citation type="submission" date="2017-05" db="EMBL/GenBank/DDBJ databases">
        <title>Complete and WGS of Bordetella genogroups.</title>
        <authorList>
            <person name="Spilker T."/>
            <person name="LiPuma J."/>
        </authorList>
    </citation>
    <scope>NUCLEOTIDE SEQUENCE [LARGE SCALE GENOMIC DNA]</scope>
    <source>
        <strain evidence="5 6">AU19157</strain>
    </source>
</reference>
<accession>A0A1W6YSQ8</accession>
<dbReference type="InterPro" id="IPR045337">
    <property type="entry name" value="MmgE_PrpD_C"/>
</dbReference>
<dbReference type="Pfam" id="PF19305">
    <property type="entry name" value="MmgE_PrpD_C"/>
    <property type="match status" value="1"/>
</dbReference>
<dbReference type="Gene3D" id="1.10.4100.10">
    <property type="entry name" value="2-methylcitrate dehydratase PrpD"/>
    <property type="match status" value="1"/>
</dbReference>
<dbReference type="InterPro" id="IPR042188">
    <property type="entry name" value="MmgE/PrpD_sf_2"/>
</dbReference>
<evidence type="ECO:0008006" key="7">
    <source>
        <dbReference type="Google" id="ProtNLM"/>
    </source>
</evidence>
<proteinExistence type="inferred from homology"/>
<dbReference type="Proteomes" id="UP000194151">
    <property type="component" value="Chromosome"/>
</dbReference>
<dbReference type="PANTHER" id="PTHR16943:SF8">
    <property type="entry name" value="2-METHYLCITRATE DEHYDRATASE"/>
    <property type="match status" value="1"/>
</dbReference>
<evidence type="ECO:0000256" key="2">
    <source>
        <dbReference type="SAM" id="MobiDB-lite"/>
    </source>
</evidence>
<dbReference type="GO" id="GO:0016829">
    <property type="term" value="F:lyase activity"/>
    <property type="evidence" value="ECO:0007669"/>
    <property type="project" value="InterPro"/>
</dbReference>